<reference evidence="1" key="1">
    <citation type="submission" date="2021-06" db="EMBL/GenBank/DDBJ databases">
        <authorList>
            <person name="Kallberg Y."/>
            <person name="Tangrot J."/>
            <person name="Rosling A."/>
        </authorList>
    </citation>
    <scope>NUCLEOTIDE SEQUENCE</scope>
    <source>
        <strain evidence="1">MA461A</strain>
    </source>
</reference>
<evidence type="ECO:0000313" key="1">
    <source>
        <dbReference type="EMBL" id="CAG8734985.1"/>
    </source>
</evidence>
<gene>
    <name evidence="1" type="ORF">RPERSI_LOCUS12559</name>
</gene>
<proteinExistence type="predicted"/>
<organism evidence="1 2">
    <name type="scientific">Racocetra persica</name>
    <dbReference type="NCBI Taxonomy" id="160502"/>
    <lineage>
        <taxon>Eukaryota</taxon>
        <taxon>Fungi</taxon>
        <taxon>Fungi incertae sedis</taxon>
        <taxon>Mucoromycota</taxon>
        <taxon>Glomeromycotina</taxon>
        <taxon>Glomeromycetes</taxon>
        <taxon>Diversisporales</taxon>
        <taxon>Gigasporaceae</taxon>
        <taxon>Racocetra</taxon>
    </lineage>
</organism>
<accession>A0ACA9Q2L6</accession>
<feature type="non-terminal residue" evidence="1">
    <location>
        <position position="144"/>
    </location>
</feature>
<dbReference type="Proteomes" id="UP000789920">
    <property type="component" value="Unassembled WGS sequence"/>
</dbReference>
<evidence type="ECO:0000313" key="2">
    <source>
        <dbReference type="Proteomes" id="UP000789920"/>
    </source>
</evidence>
<keyword evidence="2" id="KW-1185">Reference proteome</keyword>
<protein>
    <submittedName>
        <fullName evidence="1">31576_t:CDS:1</fullName>
    </submittedName>
</protein>
<name>A0ACA9Q2L6_9GLOM</name>
<comment type="caution">
    <text evidence="1">The sequence shown here is derived from an EMBL/GenBank/DDBJ whole genome shotgun (WGS) entry which is preliminary data.</text>
</comment>
<sequence length="144" mass="17022">MQSDIDLLKQVNIKLTARITELKPIAKEKEKVEIRIIELKQTKKLNQTENAELKAEIAKLKQDVEHESKKNRKFQEKCILITQVLLGEEPIIEYCPSFMRELKLGAFFPRHRIALEISQNFEDIVDRDWKKRCQCQLNGIYLIE</sequence>
<dbReference type="EMBL" id="CAJVQC010026982">
    <property type="protein sequence ID" value="CAG8734985.1"/>
    <property type="molecule type" value="Genomic_DNA"/>
</dbReference>